<protein>
    <submittedName>
        <fullName evidence="2">Uncharacterized protein</fullName>
    </submittedName>
</protein>
<gene>
    <name evidence="2" type="ORF">F2Q65_12790</name>
</gene>
<proteinExistence type="predicted"/>
<keyword evidence="1" id="KW-1133">Transmembrane helix</keyword>
<sequence length="194" mass="21359">MFGGSVPLFILFAAAFVLFWLSHKNIGATFRYWEIFVPVVAVVSLFSGWGQAYVGGNSRLWYLIKQIVHWGALIGLLYILNSQGIRALMSDQQYTAVILYLLAFASLLAAMHVDFKLFFFAIFMVFCAYLIAVPANNPTLVGLGELMGIADAQNKPVLMTTIAAGSGFVASLFVLLFLRGAIMSKRASEQKRKG</sequence>
<reference evidence="2 3" key="1">
    <citation type="submission" date="2019-09" db="EMBL/GenBank/DDBJ databases">
        <title>Whole-genome sequence of the purple sulfur bacterium Thiohalocapsa marina DSM 19078.</title>
        <authorList>
            <person name="Kyndt J.A."/>
            <person name="Meyer T.E."/>
        </authorList>
    </citation>
    <scope>NUCLEOTIDE SEQUENCE [LARGE SCALE GENOMIC DNA]</scope>
    <source>
        <strain evidence="2 3">DSM 19078</strain>
    </source>
</reference>
<keyword evidence="1" id="KW-0812">Transmembrane</keyword>
<dbReference type="EMBL" id="VWXX01000021">
    <property type="protein sequence ID" value="KAA6184350.1"/>
    <property type="molecule type" value="Genomic_DNA"/>
</dbReference>
<evidence type="ECO:0000313" key="3">
    <source>
        <dbReference type="Proteomes" id="UP000322981"/>
    </source>
</evidence>
<keyword evidence="3" id="KW-1185">Reference proteome</keyword>
<comment type="caution">
    <text evidence="2">The sequence shown here is derived from an EMBL/GenBank/DDBJ whole genome shotgun (WGS) entry which is preliminary data.</text>
</comment>
<accession>A0A5M8FK29</accession>
<feature type="transmembrane region" description="Helical" evidence="1">
    <location>
        <begin position="60"/>
        <end position="81"/>
    </location>
</feature>
<dbReference type="AlphaFoldDB" id="A0A5M8FK29"/>
<feature type="transmembrane region" description="Helical" evidence="1">
    <location>
        <begin position="157"/>
        <end position="178"/>
    </location>
</feature>
<feature type="transmembrane region" description="Helical" evidence="1">
    <location>
        <begin position="35"/>
        <end position="54"/>
    </location>
</feature>
<dbReference type="Proteomes" id="UP000322981">
    <property type="component" value="Unassembled WGS sequence"/>
</dbReference>
<dbReference type="OrthoDB" id="5770634at2"/>
<organism evidence="2 3">
    <name type="scientific">Thiohalocapsa marina</name>
    <dbReference type="NCBI Taxonomy" id="424902"/>
    <lineage>
        <taxon>Bacteria</taxon>
        <taxon>Pseudomonadati</taxon>
        <taxon>Pseudomonadota</taxon>
        <taxon>Gammaproteobacteria</taxon>
        <taxon>Chromatiales</taxon>
        <taxon>Chromatiaceae</taxon>
        <taxon>Thiohalocapsa</taxon>
    </lineage>
</organism>
<keyword evidence="1" id="KW-0472">Membrane</keyword>
<evidence type="ECO:0000256" key="1">
    <source>
        <dbReference type="SAM" id="Phobius"/>
    </source>
</evidence>
<feature type="transmembrane region" description="Helical" evidence="1">
    <location>
        <begin position="6"/>
        <end position="23"/>
    </location>
</feature>
<feature type="transmembrane region" description="Helical" evidence="1">
    <location>
        <begin position="93"/>
        <end position="111"/>
    </location>
</feature>
<feature type="transmembrane region" description="Helical" evidence="1">
    <location>
        <begin position="117"/>
        <end position="136"/>
    </location>
</feature>
<name>A0A5M8FK29_9GAMM</name>
<evidence type="ECO:0000313" key="2">
    <source>
        <dbReference type="EMBL" id="KAA6184350.1"/>
    </source>
</evidence>